<accession>A0A9X0DDR5</accession>
<protein>
    <submittedName>
        <fullName evidence="2">Uncharacterized protein</fullName>
    </submittedName>
</protein>
<dbReference type="Proteomes" id="UP001152300">
    <property type="component" value="Unassembled WGS sequence"/>
</dbReference>
<dbReference type="EMBL" id="JAPEIS010000015">
    <property type="protein sequence ID" value="KAJ8058770.1"/>
    <property type="molecule type" value="Genomic_DNA"/>
</dbReference>
<name>A0A9X0DDR5_9HELO</name>
<comment type="caution">
    <text evidence="2">The sequence shown here is derived from an EMBL/GenBank/DDBJ whole genome shotgun (WGS) entry which is preliminary data.</text>
</comment>
<evidence type="ECO:0000256" key="1">
    <source>
        <dbReference type="SAM" id="MobiDB-lite"/>
    </source>
</evidence>
<proteinExistence type="predicted"/>
<feature type="compositionally biased region" description="Polar residues" evidence="1">
    <location>
        <begin position="81"/>
        <end position="90"/>
    </location>
</feature>
<keyword evidence="3" id="KW-1185">Reference proteome</keyword>
<evidence type="ECO:0000313" key="2">
    <source>
        <dbReference type="EMBL" id="KAJ8058770.1"/>
    </source>
</evidence>
<reference evidence="2" key="1">
    <citation type="submission" date="2022-11" db="EMBL/GenBank/DDBJ databases">
        <title>Genome Resource of Sclerotinia nivalis Strain SnTB1, a Plant Pathogen Isolated from American Ginseng.</title>
        <authorList>
            <person name="Fan S."/>
        </authorList>
    </citation>
    <scope>NUCLEOTIDE SEQUENCE</scope>
    <source>
        <strain evidence="2">SnTB1</strain>
    </source>
</reference>
<gene>
    <name evidence="2" type="ORF">OCU04_011759</name>
</gene>
<feature type="region of interest" description="Disordered" evidence="1">
    <location>
        <begin position="29"/>
        <end position="90"/>
    </location>
</feature>
<sequence>MGRLEMICLSNDDTFESVKPDAFDMYASSWEGNSKVGDGKAVSDAGDDKSYGNSPNPVKPDASNTGGSSWDGSFKDGDGNGNWTSGEKDK</sequence>
<dbReference type="AlphaFoldDB" id="A0A9X0DDR5"/>
<organism evidence="2 3">
    <name type="scientific">Sclerotinia nivalis</name>
    <dbReference type="NCBI Taxonomy" id="352851"/>
    <lineage>
        <taxon>Eukaryota</taxon>
        <taxon>Fungi</taxon>
        <taxon>Dikarya</taxon>
        <taxon>Ascomycota</taxon>
        <taxon>Pezizomycotina</taxon>
        <taxon>Leotiomycetes</taxon>
        <taxon>Helotiales</taxon>
        <taxon>Sclerotiniaceae</taxon>
        <taxon>Sclerotinia</taxon>
    </lineage>
</organism>
<feature type="compositionally biased region" description="Polar residues" evidence="1">
    <location>
        <begin position="51"/>
        <end position="71"/>
    </location>
</feature>
<evidence type="ECO:0000313" key="3">
    <source>
        <dbReference type="Proteomes" id="UP001152300"/>
    </source>
</evidence>